<sequence>MTEVVRLKRLDFLQFSINKHPMTILLTGATGKSATPLAKLLLEANKSVVLANRSGRVPAPFRGARFDWLDASTYGIPFEVDATIDRIYLIAPRILDMLPPMKAFIDFAIDKGVKRFVLMSAGLIEAGGPGMGLVHEYLASLSVEYCVLRPSYFFDNLLLIYSDSIRRSNEILSAAEDGLIGHISTEDIAEQAFKALVNPVIENAQPILVGPELLSYDQIAAMLSQVLGREIKHKRLHADDYTKVLMQRGMPEDYAQRMSGADVIIAGGAEERLFKRADFVGKRRLREFLEANKDAQQWRAKTG</sequence>
<evidence type="ECO:0000256" key="1">
    <source>
        <dbReference type="ARBA" id="ARBA00005107"/>
    </source>
</evidence>
<comment type="similarity">
    <text evidence="2">Belongs to the fgaFS/easG family.</text>
</comment>
<dbReference type="InterPro" id="IPR051604">
    <property type="entry name" value="Ergot_Alk_Oxidoreductase"/>
</dbReference>
<keyword evidence="3" id="KW-0017">Alkaloid metabolism</keyword>
<dbReference type="Proteomes" id="UP000620124">
    <property type="component" value="Unassembled WGS sequence"/>
</dbReference>
<dbReference type="PANTHER" id="PTHR43162">
    <property type="match status" value="1"/>
</dbReference>
<dbReference type="OrthoDB" id="419598at2759"/>
<dbReference type="SUPFAM" id="SSF51735">
    <property type="entry name" value="NAD(P)-binding Rossmann-fold domains"/>
    <property type="match status" value="1"/>
</dbReference>
<dbReference type="Gene3D" id="3.40.50.720">
    <property type="entry name" value="NAD(P)-binding Rossmann-like Domain"/>
    <property type="match status" value="1"/>
</dbReference>
<evidence type="ECO:0000313" key="5">
    <source>
        <dbReference type="EMBL" id="KAF7355952.1"/>
    </source>
</evidence>
<evidence type="ECO:0000313" key="6">
    <source>
        <dbReference type="Proteomes" id="UP000620124"/>
    </source>
</evidence>
<accession>A0A8H6YB91</accession>
<comment type="pathway">
    <text evidence="1">Alkaloid biosynthesis; ergot alkaloid biosynthesis.</text>
</comment>
<evidence type="ECO:0000256" key="3">
    <source>
        <dbReference type="ARBA" id="ARBA00022589"/>
    </source>
</evidence>
<keyword evidence="6" id="KW-1185">Reference proteome</keyword>
<proteinExistence type="inferred from homology"/>
<dbReference type="InterPro" id="IPR036291">
    <property type="entry name" value="NAD(P)-bd_dom_sf"/>
</dbReference>
<protein>
    <submittedName>
        <fullName evidence="5">NAD(P)-binding protein</fullName>
    </submittedName>
</protein>
<dbReference type="EMBL" id="JACAZI010000007">
    <property type="protein sequence ID" value="KAF7355952.1"/>
    <property type="molecule type" value="Genomic_DNA"/>
</dbReference>
<dbReference type="GO" id="GO:0035835">
    <property type="term" value="P:indole alkaloid biosynthetic process"/>
    <property type="evidence" value="ECO:0007669"/>
    <property type="project" value="UniProtKB-UniPathway"/>
</dbReference>
<dbReference type="InterPro" id="IPR019901">
    <property type="entry name" value="Ergot_alkaloid_biosynthesis"/>
</dbReference>
<evidence type="ECO:0000256" key="4">
    <source>
        <dbReference type="ARBA" id="ARBA00023002"/>
    </source>
</evidence>
<dbReference type="NCBIfam" id="TIGR03649">
    <property type="entry name" value="ergot_EASG"/>
    <property type="match status" value="1"/>
</dbReference>
<dbReference type="Gene3D" id="3.90.25.10">
    <property type="entry name" value="UDP-galactose 4-epimerase, domain 1"/>
    <property type="match status" value="1"/>
</dbReference>
<gene>
    <name evidence="5" type="ORF">MVEN_00924500</name>
</gene>
<dbReference type="GO" id="GO:0016491">
    <property type="term" value="F:oxidoreductase activity"/>
    <property type="evidence" value="ECO:0007669"/>
    <property type="project" value="UniProtKB-KW"/>
</dbReference>
<dbReference type="AlphaFoldDB" id="A0A8H6YB91"/>
<keyword evidence="4" id="KW-0560">Oxidoreductase</keyword>
<organism evidence="5 6">
    <name type="scientific">Mycena venus</name>
    <dbReference type="NCBI Taxonomy" id="2733690"/>
    <lineage>
        <taxon>Eukaryota</taxon>
        <taxon>Fungi</taxon>
        <taxon>Dikarya</taxon>
        <taxon>Basidiomycota</taxon>
        <taxon>Agaricomycotina</taxon>
        <taxon>Agaricomycetes</taxon>
        <taxon>Agaricomycetidae</taxon>
        <taxon>Agaricales</taxon>
        <taxon>Marasmiineae</taxon>
        <taxon>Mycenaceae</taxon>
        <taxon>Mycena</taxon>
    </lineage>
</organism>
<dbReference type="UniPathway" id="UPA00327"/>
<evidence type="ECO:0000256" key="2">
    <source>
        <dbReference type="ARBA" id="ARBA00005372"/>
    </source>
</evidence>
<name>A0A8H6YB91_9AGAR</name>
<dbReference type="PANTHER" id="PTHR43162:SF1">
    <property type="entry name" value="PRESTALK A DIFFERENTIATION PROTEIN A"/>
    <property type="match status" value="1"/>
</dbReference>
<reference evidence="5" key="1">
    <citation type="submission" date="2020-05" db="EMBL/GenBank/DDBJ databases">
        <title>Mycena genomes resolve the evolution of fungal bioluminescence.</title>
        <authorList>
            <person name="Tsai I.J."/>
        </authorList>
    </citation>
    <scope>NUCLEOTIDE SEQUENCE</scope>
    <source>
        <strain evidence="5">CCC161011</strain>
    </source>
</reference>
<comment type="caution">
    <text evidence="5">The sequence shown here is derived from an EMBL/GenBank/DDBJ whole genome shotgun (WGS) entry which is preliminary data.</text>
</comment>